<keyword evidence="2" id="KW-0732">Signal</keyword>
<feature type="compositionally biased region" description="Basic and acidic residues" evidence="1">
    <location>
        <begin position="80"/>
        <end position="92"/>
    </location>
</feature>
<protein>
    <submittedName>
        <fullName evidence="3">Uncharacterized protein</fullName>
    </submittedName>
</protein>
<reference evidence="3 4" key="1">
    <citation type="submission" date="2018-03" db="EMBL/GenBank/DDBJ databases">
        <title>Genomes of Pezizomycetes fungi and the evolution of truffles.</title>
        <authorList>
            <person name="Murat C."/>
            <person name="Payen T."/>
            <person name="Noel B."/>
            <person name="Kuo A."/>
            <person name="Martin F.M."/>
        </authorList>
    </citation>
    <scope>NUCLEOTIDE SEQUENCE [LARGE SCALE GENOMIC DNA]</scope>
    <source>
        <strain evidence="3">091103-1</strain>
    </source>
</reference>
<dbReference type="Proteomes" id="UP000246991">
    <property type="component" value="Unassembled WGS sequence"/>
</dbReference>
<feature type="compositionally biased region" description="Pro residues" evidence="1">
    <location>
        <begin position="64"/>
        <end position="76"/>
    </location>
</feature>
<comment type="caution">
    <text evidence="3">The sequence shown here is derived from an EMBL/GenBank/DDBJ whole genome shotgun (WGS) entry which is preliminary data.</text>
</comment>
<dbReference type="AlphaFoldDB" id="A0A317SDT9"/>
<feature type="compositionally biased region" description="Low complexity" evidence="1">
    <location>
        <begin position="115"/>
        <end position="124"/>
    </location>
</feature>
<proteinExistence type="predicted"/>
<organism evidence="3 4">
    <name type="scientific">Tuber magnatum</name>
    <name type="common">white Piedmont truffle</name>
    <dbReference type="NCBI Taxonomy" id="42249"/>
    <lineage>
        <taxon>Eukaryota</taxon>
        <taxon>Fungi</taxon>
        <taxon>Dikarya</taxon>
        <taxon>Ascomycota</taxon>
        <taxon>Pezizomycotina</taxon>
        <taxon>Pezizomycetes</taxon>
        <taxon>Pezizales</taxon>
        <taxon>Tuberaceae</taxon>
        <taxon>Tuber</taxon>
    </lineage>
</organism>
<gene>
    <name evidence="3" type="ORF">C7212DRAFT_348225</name>
</gene>
<keyword evidence="4" id="KW-1185">Reference proteome</keyword>
<evidence type="ECO:0000313" key="3">
    <source>
        <dbReference type="EMBL" id="PWW72318.1"/>
    </source>
</evidence>
<feature type="signal peptide" evidence="2">
    <location>
        <begin position="1"/>
        <end position="19"/>
    </location>
</feature>
<feature type="region of interest" description="Disordered" evidence="1">
    <location>
        <begin position="64"/>
        <end position="124"/>
    </location>
</feature>
<dbReference type="OrthoDB" id="5429279at2759"/>
<feature type="chain" id="PRO_5016241897" evidence="2">
    <location>
        <begin position="20"/>
        <end position="197"/>
    </location>
</feature>
<evidence type="ECO:0000313" key="4">
    <source>
        <dbReference type="Proteomes" id="UP000246991"/>
    </source>
</evidence>
<evidence type="ECO:0000256" key="1">
    <source>
        <dbReference type="SAM" id="MobiDB-lite"/>
    </source>
</evidence>
<accession>A0A317SDT9</accession>
<sequence length="197" mass="21281">MVLTFFGLGLVSVASLGLAIPVPQFQSWTAFFLPEQTCDPPGNRPYSPYAVQAPRYPYGPQPYYSPLPPPCPPTPYVPGTREKPTHPPEEKPGALPPNYGPANEKAAAQPNTPASSNGEGSTEENSMRYHVNVGGIQKGAGGGTTNFHVYTDENGTKKFSDELDPETEKYITENMIPKLGNKRRKGGGVWSVFGGNR</sequence>
<name>A0A317SDT9_9PEZI</name>
<evidence type="ECO:0000256" key="2">
    <source>
        <dbReference type="SAM" id="SignalP"/>
    </source>
</evidence>
<dbReference type="EMBL" id="PYWC01000109">
    <property type="protein sequence ID" value="PWW72318.1"/>
    <property type="molecule type" value="Genomic_DNA"/>
</dbReference>